<keyword evidence="4" id="KW-1185">Reference proteome</keyword>
<evidence type="ECO:0000256" key="2">
    <source>
        <dbReference type="SAM" id="Phobius"/>
    </source>
</evidence>
<keyword evidence="2" id="KW-1133">Transmembrane helix</keyword>
<dbReference type="EMBL" id="JAFNEN010000175">
    <property type="protein sequence ID" value="KAG8190760.1"/>
    <property type="molecule type" value="Genomic_DNA"/>
</dbReference>
<accession>A0AAV6V4E1</accession>
<organism evidence="3 4">
    <name type="scientific">Oedothorax gibbosus</name>
    <dbReference type="NCBI Taxonomy" id="931172"/>
    <lineage>
        <taxon>Eukaryota</taxon>
        <taxon>Metazoa</taxon>
        <taxon>Ecdysozoa</taxon>
        <taxon>Arthropoda</taxon>
        <taxon>Chelicerata</taxon>
        <taxon>Arachnida</taxon>
        <taxon>Araneae</taxon>
        <taxon>Araneomorphae</taxon>
        <taxon>Entelegynae</taxon>
        <taxon>Araneoidea</taxon>
        <taxon>Linyphiidae</taxon>
        <taxon>Erigoninae</taxon>
        <taxon>Oedothorax</taxon>
    </lineage>
</organism>
<evidence type="ECO:0000256" key="1">
    <source>
        <dbReference type="SAM" id="MobiDB-lite"/>
    </source>
</evidence>
<comment type="caution">
    <text evidence="3">The sequence shown here is derived from an EMBL/GenBank/DDBJ whole genome shotgun (WGS) entry which is preliminary data.</text>
</comment>
<feature type="transmembrane region" description="Helical" evidence="2">
    <location>
        <begin position="53"/>
        <end position="71"/>
    </location>
</feature>
<evidence type="ECO:0000313" key="3">
    <source>
        <dbReference type="EMBL" id="KAG8190760.1"/>
    </source>
</evidence>
<name>A0AAV6V4E1_9ARAC</name>
<keyword evidence="2" id="KW-0472">Membrane</keyword>
<feature type="region of interest" description="Disordered" evidence="1">
    <location>
        <begin position="1"/>
        <end position="27"/>
    </location>
</feature>
<proteinExistence type="predicted"/>
<sequence>MDSVYLKRGRKASRTEEVEEETSSSPPVRSLLILYPFRGRCPRKKISCLTRSGSHFGIILSSLVFVGLWKIHRSLV</sequence>
<dbReference type="Proteomes" id="UP000827092">
    <property type="component" value="Unassembled WGS sequence"/>
</dbReference>
<keyword evidence="2" id="KW-0812">Transmembrane</keyword>
<dbReference type="AlphaFoldDB" id="A0AAV6V4E1"/>
<protein>
    <submittedName>
        <fullName evidence="3">Uncharacterized protein</fullName>
    </submittedName>
</protein>
<evidence type="ECO:0000313" key="4">
    <source>
        <dbReference type="Proteomes" id="UP000827092"/>
    </source>
</evidence>
<reference evidence="3 4" key="1">
    <citation type="journal article" date="2022" name="Nat. Ecol. Evol.">
        <title>A masculinizing supergene underlies an exaggerated male reproductive morph in a spider.</title>
        <authorList>
            <person name="Hendrickx F."/>
            <person name="De Corte Z."/>
            <person name="Sonet G."/>
            <person name="Van Belleghem S.M."/>
            <person name="Kostlbacher S."/>
            <person name="Vangestel C."/>
        </authorList>
    </citation>
    <scope>NUCLEOTIDE SEQUENCE [LARGE SCALE GENOMIC DNA]</scope>
    <source>
        <strain evidence="3">W744_W776</strain>
    </source>
</reference>
<gene>
    <name evidence="3" type="ORF">JTE90_024886</name>
</gene>